<comment type="caution">
    <text evidence="1">The sequence shown here is derived from an EMBL/GenBank/DDBJ whole genome shotgun (WGS) entry which is preliminary data.</text>
</comment>
<reference evidence="1 2" key="1">
    <citation type="submission" date="2017-12" db="EMBL/GenBank/DDBJ databases">
        <authorList>
            <person name="Pombert J.-F."/>
            <person name="Haag K.L."/>
            <person name="Ebert D."/>
        </authorList>
    </citation>
    <scope>NUCLEOTIDE SEQUENCE [LARGE SCALE GENOMIC DNA]</scope>
    <source>
        <strain evidence="1">FI-OER-3-3</strain>
    </source>
</reference>
<evidence type="ECO:0000313" key="2">
    <source>
        <dbReference type="Proteomes" id="UP000292362"/>
    </source>
</evidence>
<dbReference type="Proteomes" id="UP000292362">
    <property type="component" value="Unassembled WGS sequence"/>
</dbReference>
<dbReference type="AlphaFoldDB" id="A0A4Q9KY06"/>
<evidence type="ECO:0000313" key="1">
    <source>
        <dbReference type="EMBL" id="TBT99877.1"/>
    </source>
</evidence>
<accession>A0A4Q9KY06</accession>
<gene>
    <name evidence="1" type="ORF">CWI37_1184p0020</name>
</gene>
<organism evidence="1 2">
    <name type="scientific">Hamiltosporidium tvaerminnensis</name>
    <dbReference type="NCBI Taxonomy" id="1176355"/>
    <lineage>
        <taxon>Eukaryota</taxon>
        <taxon>Fungi</taxon>
        <taxon>Fungi incertae sedis</taxon>
        <taxon>Microsporidia</taxon>
        <taxon>Dubosqiidae</taxon>
        <taxon>Hamiltosporidium</taxon>
    </lineage>
</organism>
<name>A0A4Q9KY06_9MICR</name>
<proteinExistence type="predicted"/>
<dbReference type="InterPro" id="IPR031533">
    <property type="entry name" value="DUF5093"/>
</dbReference>
<dbReference type="Pfam" id="PF17011">
    <property type="entry name" value="DUF5093"/>
    <property type="match status" value="1"/>
</dbReference>
<sequence>MESQIKIIFPYKIENRNNSFTIPSKILRKSNIVIIVIPFDLDLYISNTKLIDKRCINKCFSYSFEFLDISSPLVFLKDPKIYVVENFVPTNSTVLENEMNRFMEEYEGNEKKENKEIVDDEGFITIL</sequence>
<protein>
    <submittedName>
        <fullName evidence="1">DUF5093 domain-containing protein</fullName>
    </submittedName>
</protein>
<dbReference type="EMBL" id="PITJ01001184">
    <property type="protein sequence ID" value="TBT99877.1"/>
    <property type="molecule type" value="Genomic_DNA"/>
</dbReference>
<dbReference type="VEuPathDB" id="MicrosporidiaDB:CWI37_1184p0020"/>